<dbReference type="AlphaFoldDB" id="A0AAV4JPJ7"/>
<dbReference type="Proteomes" id="UP000762676">
    <property type="component" value="Unassembled WGS sequence"/>
</dbReference>
<accession>A0AAV4JPJ7</accession>
<name>A0AAV4JPJ7_9GAST</name>
<evidence type="ECO:0000313" key="2">
    <source>
        <dbReference type="Proteomes" id="UP000762676"/>
    </source>
</evidence>
<reference evidence="1 2" key="1">
    <citation type="journal article" date="2021" name="Elife">
        <title>Chloroplast acquisition without the gene transfer in kleptoplastic sea slugs, Plakobranchus ocellatus.</title>
        <authorList>
            <person name="Maeda T."/>
            <person name="Takahashi S."/>
            <person name="Yoshida T."/>
            <person name="Shimamura S."/>
            <person name="Takaki Y."/>
            <person name="Nagai Y."/>
            <person name="Toyoda A."/>
            <person name="Suzuki Y."/>
            <person name="Arimoto A."/>
            <person name="Ishii H."/>
            <person name="Satoh N."/>
            <person name="Nishiyama T."/>
            <person name="Hasebe M."/>
            <person name="Maruyama T."/>
            <person name="Minagawa J."/>
            <person name="Obokata J."/>
            <person name="Shigenobu S."/>
        </authorList>
    </citation>
    <scope>NUCLEOTIDE SEQUENCE [LARGE SCALE GENOMIC DNA]</scope>
</reference>
<evidence type="ECO:0000313" key="1">
    <source>
        <dbReference type="EMBL" id="GFS23437.1"/>
    </source>
</evidence>
<sequence length="398" mass="43074">MQFKSYHVKTINNRCYLVAETPYYDGISPYCTNIGASSVRFDTESSAVDTMTRLVQDGMASVGVNYRISTKIGSVTLVSGGWTDSKGRNVATVCVSDHYWWDGSVVQLWGTGETGIGNCVVIYVTKDPASSVPLQVNTATLECRTDLHFICRGPQNTSCAELVFDQLDVSGDIYHRSTFRTSDVNFNPCKTELVPASSVAWFENLSELQAISSALTTRGVDDIFLVYPVYDTDDLVWTDGSLVEAAAFSDGLPPTGTDCLAFKLHGNAYLLSETVCDSGQFRGILCRYEMACQEPIAGENAQFSLELHHDLASDTYSHQVTWTCTSTECTAGGYGALTTQVCLPNGTWSGATINCTYTPEPPCGEMGECSSTMLCEDTSPAGGESSSCGASRLMTCYR</sequence>
<protein>
    <recommendedName>
        <fullName evidence="3">C-type lectin domain-containing protein</fullName>
    </recommendedName>
</protein>
<dbReference type="EMBL" id="BMAT01010269">
    <property type="protein sequence ID" value="GFS23437.1"/>
    <property type="molecule type" value="Genomic_DNA"/>
</dbReference>
<organism evidence="1 2">
    <name type="scientific">Elysia marginata</name>
    <dbReference type="NCBI Taxonomy" id="1093978"/>
    <lineage>
        <taxon>Eukaryota</taxon>
        <taxon>Metazoa</taxon>
        <taxon>Spiralia</taxon>
        <taxon>Lophotrochozoa</taxon>
        <taxon>Mollusca</taxon>
        <taxon>Gastropoda</taxon>
        <taxon>Heterobranchia</taxon>
        <taxon>Euthyneura</taxon>
        <taxon>Panpulmonata</taxon>
        <taxon>Sacoglossa</taxon>
        <taxon>Placobranchoidea</taxon>
        <taxon>Plakobranchidae</taxon>
        <taxon>Elysia</taxon>
    </lineage>
</organism>
<keyword evidence="2" id="KW-1185">Reference proteome</keyword>
<comment type="caution">
    <text evidence="1">The sequence shown here is derived from an EMBL/GenBank/DDBJ whole genome shotgun (WGS) entry which is preliminary data.</text>
</comment>
<evidence type="ECO:0008006" key="3">
    <source>
        <dbReference type="Google" id="ProtNLM"/>
    </source>
</evidence>
<gene>
    <name evidence="1" type="ORF">ElyMa_005133000</name>
</gene>
<proteinExistence type="predicted"/>